<feature type="region of interest" description="Disordered" evidence="1">
    <location>
        <begin position="16"/>
        <end position="46"/>
    </location>
</feature>
<comment type="caution">
    <text evidence="2">The sequence shown here is derived from an EMBL/GenBank/DDBJ whole genome shotgun (WGS) entry which is preliminary data.</text>
</comment>
<accession>A0AAV7W917</accession>
<evidence type="ECO:0000313" key="3">
    <source>
        <dbReference type="Proteomes" id="UP001066276"/>
    </source>
</evidence>
<reference evidence="2" key="1">
    <citation type="journal article" date="2022" name="bioRxiv">
        <title>Sequencing and chromosome-scale assembly of the giantPleurodeles waltlgenome.</title>
        <authorList>
            <person name="Brown T."/>
            <person name="Elewa A."/>
            <person name="Iarovenko S."/>
            <person name="Subramanian E."/>
            <person name="Araus A.J."/>
            <person name="Petzold A."/>
            <person name="Susuki M."/>
            <person name="Suzuki K.-i.T."/>
            <person name="Hayashi T."/>
            <person name="Toyoda A."/>
            <person name="Oliveira C."/>
            <person name="Osipova E."/>
            <person name="Leigh N.D."/>
            <person name="Simon A."/>
            <person name="Yun M.H."/>
        </authorList>
    </citation>
    <scope>NUCLEOTIDE SEQUENCE</scope>
    <source>
        <strain evidence="2">20211129_DDA</strain>
        <tissue evidence="2">Liver</tissue>
    </source>
</reference>
<feature type="compositionally biased region" description="Polar residues" evidence="1">
    <location>
        <begin position="19"/>
        <end position="32"/>
    </location>
</feature>
<proteinExistence type="predicted"/>
<protein>
    <submittedName>
        <fullName evidence="2">Uncharacterized protein</fullName>
    </submittedName>
</protein>
<gene>
    <name evidence="2" type="ORF">NDU88_005878</name>
</gene>
<dbReference type="AlphaFoldDB" id="A0AAV7W917"/>
<dbReference type="Proteomes" id="UP001066276">
    <property type="component" value="Chromosome 1_2"/>
</dbReference>
<keyword evidence="3" id="KW-1185">Reference proteome</keyword>
<evidence type="ECO:0000256" key="1">
    <source>
        <dbReference type="SAM" id="MobiDB-lite"/>
    </source>
</evidence>
<organism evidence="2 3">
    <name type="scientific">Pleurodeles waltl</name>
    <name type="common">Iberian ribbed newt</name>
    <dbReference type="NCBI Taxonomy" id="8319"/>
    <lineage>
        <taxon>Eukaryota</taxon>
        <taxon>Metazoa</taxon>
        <taxon>Chordata</taxon>
        <taxon>Craniata</taxon>
        <taxon>Vertebrata</taxon>
        <taxon>Euteleostomi</taxon>
        <taxon>Amphibia</taxon>
        <taxon>Batrachia</taxon>
        <taxon>Caudata</taxon>
        <taxon>Salamandroidea</taxon>
        <taxon>Salamandridae</taxon>
        <taxon>Pleurodelinae</taxon>
        <taxon>Pleurodeles</taxon>
    </lineage>
</organism>
<sequence length="116" mass="12975">MLDMGAVRWGLGVRCLNPSDASSPRDTAQENSEGGRHKRERTATPLKDITMKLQNVRVASTVDSSAALDEQANISRLYVTYKLVAMNQLKSRHINIIGDMYVDSNYISTEYKDRAP</sequence>
<evidence type="ECO:0000313" key="2">
    <source>
        <dbReference type="EMBL" id="KAJ1210514.1"/>
    </source>
</evidence>
<name>A0AAV7W917_PLEWA</name>
<dbReference type="EMBL" id="JANPWB010000002">
    <property type="protein sequence ID" value="KAJ1210514.1"/>
    <property type="molecule type" value="Genomic_DNA"/>
</dbReference>